<dbReference type="GO" id="GO:0008194">
    <property type="term" value="F:UDP-glycosyltransferase activity"/>
    <property type="evidence" value="ECO:0007669"/>
    <property type="project" value="InterPro"/>
</dbReference>
<evidence type="ECO:0000256" key="1">
    <source>
        <dbReference type="ARBA" id="ARBA00022676"/>
    </source>
</evidence>
<dbReference type="InterPro" id="IPR050271">
    <property type="entry name" value="UDP-glycosyltransferase"/>
</dbReference>
<dbReference type="InterPro" id="IPR002213">
    <property type="entry name" value="UDP_glucos_trans"/>
</dbReference>
<dbReference type="eggNOG" id="KOG1192">
    <property type="taxonomic scope" value="Eukaryota"/>
</dbReference>
<evidence type="ECO:0000313" key="5">
    <source>
        <dbReference type="EnsemblProtists" id="PYU1_T005005"/>
    </source>
</evidence>
<keyword evidence="4" id="KW-1133">Transmembrane helix</keyword>
<evidence type="ECO:0000256" key="2">
    <source>
        <dbReference type="ARBA" id="ARBA00022679"/>
    </source>
</evidence>
<dbReference type="OMA" id="YASFQRP"/>
<reference evidence="6" key="1">
    <citation type="journal article" date="2010" name="Genome Biol.">
        <title>Genome sequence of the necrotrophic plant pathogen Pythium ultimum reveals original pathogenicity mechanisms and effector repertoire.</title>
        <authorList>
            <person name="Levesque C.A."/>
            <person name="Brouwer H."/>
            <person name="Cano L."/>
            <person name="Hamilton J.P."/>
            <person name="Holt C."/>
            <person name="Huitema E."/>
            <person name="Raffaele S."/>
            <person name="Robideau G.P."/>
            <person name="Thines M."/>
            <person name="Win J."/>
            <person name="Zerillo M.M."/>
            <person name="Beakes G.W."/>
            <person name="Boore J.L."/>
            <person name="Busam D."/>
            <person name="Dumas B."/>
            <person name="Ferriera S."/>
            <person name="Fuerstenberg S.I."/>
            <person name="Gachon C.M."/>
            <person name="Gaulin E."/>
            <person name="Govers F."/>
            <person name="Grenville-Briggs L."/>
            <person name="Horner N."/>
            <person name="Hostetler J."/>
            <person name="Jiang R.H."/>
            <person name="Johnson J."/>
            <person name="Krajaejun T."/>
            <person name="Lin H."/>
            <person name="Meijer H.J."/>
            <person name="Moore B."/>
            <person name="Morris P."/>
            <person name="Phuntmart V."/>
            <person name="Puiu D."/>
            <person name="Shetty J."/>
            <person name="Stajich J.E."/>
            <person name="Tripathy S."/>
            <person name="Wawra S."/>
            <person name="van West P."/>
            <person name="Whitty B.R."/>
            <person name="Coutinho P.M."/>
            <person name="Henrissat B."/>
            <person name="Martin F."/>
            <person name="Thomas P.D."/>
            <person name="Tyler B.M."/>
            <person name="De Vries R.P."/>
            <person name="Kamoun S."/>
            <person name="Yandell M."/>
            <person name="Tisserat N."/>
            <person name="Buell C.R."/>
        </authorList>
    </citation>
    <scope>NUCLEOTIDE SEQUENCE</scope>
    <source>
        <strain evidence="6">DAOM:BR144</strain>
    </source>
</reference>
<dbReference type="Proteomes" id="UP000019132">
    <property type="component" value="Unassembled WGS sequence"/>
</dbReference>
<proteinExistence type="predicted"/>
<dbReference type="InParanoid" id="K3WJ63"/>
<accession>K3WJ63</accession>
<keyword evidence="6" id="KW-1185">Reference proteome</keyword>
<dbReference type="SUPFAM" id="SSF53756">
    <property type="entry name" value="UDP-Glycosyltransferase/glycogen phosphorylase"/>
    <property type="match status" value="1"/>
</dbReference>
<feature type="compositionally biased region" description="Low complexity" evidence="3">
    <location>
        <begin position="639"/>
        <end position="653"/>
    </location>
</feature>
<dbReference type="Pfam" id="PF00201">
    <property type="entry name" value="UDPGT"/>
    <property type="match status" value="1"/>
</dbReference>
<dbReference type="PANTHER" id="PTHR48043">
    <property type="entry name" value="EG:EG0003.4 PROTEIN-RELATED"/>
    <property type="match status" value="1"/>
</dbReference>
<dbReference type="EMBL" id="GL376564">
    <property type="status" value="NOT_ANNOTATED_CDS"/>
    <property type="molecule type" value="Genomic_DNA"/>
</dbReference>
<evidence type="ECO:0008006" key="7">
    <source>
        <dbReference type="Google" id="ProtNLM"/>
    </source>
</evidence>
<evidence type="ECO:0000256" key="4">
    <source>
        <dbReference type="SAM" id="Phobius"/>
    </source>
</evidence>
<dbReference type="AlphaFoldDB" id="K3WJ63"/>
<keyword evidence="2" id="KW-0808">Transferase</keyword>
<protein>
    <recommendedName>
        <fullName evidence="7">UDP-glycosyltransferases domain-containing protein</fullName>
    </recommendedName>
</protein>
<evidence type="ECO:0000313" key="6">
    <source>
        <dbReference type="Proteomes" id="UP000019132"/>
    </source>
</evidence>
<dbReference type="EnsemblProtists" id="PYU1_T005005">
    <property type="protein sequence ID" value="PYU1_T005005"/>
    <property type="gene ID" value="PYU1_G004994"/>
</dbReference>
<dbReference type="HOGENOM" id="CLU_026479_0_0_1"/>
<organism evidence="5 6">
    <name type="scientific">Globisporangium ultimum (strain ATCC 200006 / CBS 805.95 / DAOM BR144)</name>
    <name type="common">Pythium ultimum</name>
    <dbReference type="NCBI Taxonomy" id="431595"/>
    <lineage>
        <taxon>Eukaryota</taxon>
        <taxon>Sar</taxon>
        <taxon>Stramenopiles</taxon>
        <taxon>Oomycota</taxon>
        <taxon>Peronosporomycetes</taxon>
        <taxon>Pythiales</taxon>
        <taxon>Pythiaceae</taxon>
        <taxon>Globisporangium</taxon>
    </lineage>
</organism>
<feature type="transmembrane region" description="Helical" evidence="4">
    <location>
        <begin position="595"/>
        <end position="620"/>
    </location>
</feature>
<dbReference type="VEuPathDB" id="FungiDB:PYU1_G004994"/>
<dbReference type="PANTHER" id="PTHR48043:SF145">
    <property type="entry name" value="FI06409P-RELATED"/>
    <property type="match status" value="1"/>
</dbReference>
<evidence type="ECO:0000256" key="3">
    <source>
        <dbReference type="SAM" id="MobiDB-lite"/>
    </source>
</evidence>
<dbReference type="STRING" id="431595.K3WJ63"/>
<feature type="region of interest" description="Disordered" evidence="3">
    <location>
        <begin position="639"/>
        <end position="661"/>
    </location>
</feature>
<reference evidence="6" key="2">
    <citation type="submission" date="2010-04" db="EMBL/GenBank/DDBJ databases">
        <authorList>
            <person name="Buell R."/>
            <person name="Hamilton J."/>
            <person name="Hostetler J."/>
        </authorList>
    </citation>
    <scope>NUCLEOTIDE SEQUENCE [LARGE SCALE GENOMIC DNA]</scope>
    <source>
        <strain evidence="6">DAOM:BR144</strain>
    </source>
</reference>
<dbReference type="CDD" id="cd03784">
    <property type="entry name" value="GT1_Gtf-like"/>
    <property type="match status" value="1"/>
</dbReference>
<keyword evidence="4" id="KW-0812">Transmembrane</keyword>
<keyword evidence="4" id="KW-0472">Membrane</keyword>
<keyword evidence="1" id="KW-0328">Glycosyltransferase</keyword>
<name>K3WJ63_GLOUD</name>
<dbReference type="Gene3D" id="3.40.50.2000">
    <property type="entry name" value="Glycogen Phosphorylase B"/>
    <property type="match status" value="2"/>
</dbReference>
<reference evidence="5" key="3">
    <citation type="submission" date="2015-02" db="UniProtKB">
        <authorList>
            <consortium name="EnsemblProtists"/>
        </authorList>
    </citation>
    <scope>IDENTIFICATION</scope>
    <source>
        <strain evidence="5">DAOM BR144</strain>
    </source>
</reference>
<sequence length="661" mass="72399">MSKQVHGGATTTVVDAVSAPIATASVNDWQLGVSMRSASGRLRSLDVQPFASMRIHHVQLTRSTATKQQTTAPSSLATRLQLLWKLNSWFILAVSLLFCIARASAASSRTFSDSANDGSRNSGMETNGSGASLFPAHSDWYIVLVSIPVMDKVLPLKHLAEELLYRGYRVGFALPENCRQWVSDIEHLEFISLGNIVGKGRGNYLELDELSKIGIYESYAATLRYYASFQRPMFGALLENLEDDRPNLVVVDRYTFAGLDACHALQIPYAVNDPHMLLDMDTPPAYIPAPFSNVSMHTTSVWERCVNSYYRLRFRLVMVQAYKEINQVRREHGLPQIENKDQIYGQQLVLVNSAFGLDYARPIAPQFQMLGVLRSRKLQDSDAHLPLEYLSWLALDATAKPIVFISFQTDIPLSPDFVATLVDGLERVDARLVWKISLQEQSVFDIKSRSRSSLFFISDTVDEAMVLTYSPISVLITAGDYQSIQEALVDGIPVLGIPFSAEQLEGVNSVVRAGAGILLDAHSFTERNVHFAVERLLHERDFRACAAYVGELIRAGGGASSAADHVLSVVEFGASFLLPVKNTQPLLKTYLVDVYLIYGAILCGAAVILRTFVSILCAIFQAPLPSPVTPGTAATSASATATATANGASSNGTRGKMDKTA</sequence>